<dbReference type="AlphaFoldDB" id="A0A3M7QL17"/>
<dbReference type="Proteomes" id="UP000276133">
    <property type="component" value="Unassembled WGS sequence"/>
</dbReference>
<evidence type="ECO:0000259" key="3">
    <source>
        <dbReference type="PROSITE" id="PS50102"/>
    </source>
</evidence>
<dbReference type="PANTHER" id="PTHR23003">
    <property type="entry name" value="RNA RECOGNITION MOTIF RRM DOMAIN CONTAINING PROTEIN"/>
    <property type="match status" value="1"/>
</dbReference>
<accession>A0A3M7QL17</accession>
<dbReference type="InterPro" id="IPR035979">
    <property type="entry name" value="RBD_domain_sf"/>
</dbReference>
<evidence type="ECO:0000313" key="4">
    <source>
        <dbReference type="EMBL" id="RNA11658.1"/>
    </source>
</evidence>
<gene>
    <name evidence="4" type="ORF">BpHYR1_033616</name>
</gene>
<name>A0A3M7QL17_BRAPC</name>
<reference evidence="4 5" key="1">
    <citation type="journal article" date="2018" name="Sci. Rep.">
        <title>Genomic signatures of local adaptation to the degree of environmental predictability in rotifers.</title>
        <authorList>
            <person name="Franch-Gras L."/>
            <person name="Hahn C."/>
            <person name="Garcia-Roger E.M."/>
            <person name="Carmona M.J."/>
            <person name="Serra M."/>
            <person name="Gomez A."/>
        </authorList>
    </citation>
    <scope>NUCLEOTIDE SEQUENCE [LARGE SCALE GENOMIC DNA]</scope>
    <source>
        <strain evidence="4">HYR1</strain>
    </source>
</reference>
<dbReference type="InterPro" id="IPR050374">
    <property type="entry name" value="RRT5_SRSF_SR"/>
</dbReference>
<evidence type="ECO:0000256" key="1">
    <source>
        <dbReference type="ARBA" id="ARBA00022884"/>
    </source>
</evidence>
<dbReference type="OrthoDB" id="610462at2759"/>
<dbReference type="GO" id="GO:0005634">
    <property type="term" value="C:nucleus"/>
    <property type="evidence" value="ECO:0007669"/>
    <property type="project" value="TreeGrafter"/>
</dbReference>
<dbReference type="GO" id="GO:0003729">
    <property type="term" value="F:mRNA binding"/>
    <property type="evidence" value="ECO:0007669"/>
    <property type="project" value="TreeGrafter"/>
</dbReference>
<dbReference type="InterPro" id="IPR012677">
    <property type="entry name" value="Nucleotide-bd_a/b_plait_sf"/>
</dbReference>
<evidence type="ECO:0000313" key="5">
    <source>
        <dbReference type="Proteomes" id="UP000276133"/>
    </source>
</evidence>
<organism evidence="4 5">
    <name type="scientific">Brachionus plicatilis</name>
    <name type="common">Marine rotifer</name>
    <name type="synonym">Brachionus muelleri</name>
    <dbReference type="NCBI Taxonomy" id="10195"/>
    <lineage>
        <taxon>Eukaryota</taxon>
        <taxon>Metazoa</taxon>
        <taxon>Spiralia</taxon>
        <taxon>Gnathifera</taxon>
        <taxon>Rotifera</taxon>
        <taxon>Eurotatoria</taxon>
        <taxon>Monogononta</taxon>
        <taxon>Pseudotrocha</taxon>
        <taxon>Ploima</taxon>
        <taxon>Brachionidae</taxon>
        <taxon>Brachionus</taxon>
    </lineage>
</organism>
<proteinExistence type="predicted"/>
<evidence type="ECO:0000256" key="2">
    <source>
        <dbReference type="PROSITE-ProRule" id="PRU00176"/>
    </source>
</evidence>
<dbReference type="GO" id="GO:1990904">
    <property type="term" value="C:ribonucleoprotein complex"/>
    <property type="evidence" value="ECO:0007669"/>
    <property type="project" value="TreeGrafter"/>
</dbReference>
<feature type="domain" description="RRM" evidence="3">
    <location>
        <begin position="24"/>
        <end position="101"/>
    </location>
</feature>
<keyword evidence="1 2" id="KW-0694">RNA-binding</keyword>
<sequence>PGSSQTALLSQLAAQLKVEGPVTNRLFVASLDYRVDEAKLKEVFALAGHVTSTSLFRDRDNRSRGLAVVEYESSLEALNAVSMFNNQVLMERKMTVRFDTKPSDEAKGGGGAGKLPSGLKSIGSALLLGNSAPAATTANPLTLSALTALSGLGSVPSAPPGSLSADSFSSGLVNFDCSIVLVGCVGSVRSRGPWRQSCPNNFTSLVL</sequence>
<feature type="non-terminal residue" evidence="4">
    <location>
        <position position="1"/>
    </location>
</feature>
<dbReference type="STRING" id="10195.A0A3M7QL17"/>
<comment type="caution">
    <text evidence="4">The sequence shown here is derived from an EMBL/GenBank/DDBJ whole genome shotgun (WGS) entry which is preliminary data.</text>
</comment>
<dbReference type="SMART" id="SM00360">
    <property type="entry name" value="RRM"/>
    <property type="match status" value="1"/>
</dbReference>
<dbReference type="GO" id="GO:0005737">
    <property type="term" value="C:cytoplasm"/>
    <property type="evidence" value="ECO:0007669"/>
    <property type="project" value="TreeGrafter"/>
</dbReference>
<keyword evidence="5" id="KW-1185">Reference proteome</keyword>
<dbReference type="PROSITE" id="PS50102">
    <property type="entry name" value="RRM"/>
    <property type="match status" value="1"/>
</dbReference>
<protein>
    <submittedName>
        <fullName evidence="4">Myelin expression factor 2</fullName>
    </submittedName>
</protein>
<dbReference type="EMBL" id="REGN01005895">
    <property type="protein sequence ID" value="RNA11658.1"/>
    <property type="molecule type" value="Genomic_DNA"/>
</dbReference>
<dbReference type="PANTHER" id="PTHR23003:SF3">
    <property type="entry name" value="FI21236P1-RELATED"/>
    <property type="match status" value="1"/>
</dbReference>
<dbReference type="Gene3D" id="3.30.70.330">
    <property type="match status" value="1"/>
</dbReference>
<dbReference type="SUPFAM" id="SSF54928">
    <property type="entry name" value="RNA-binding domain, RBD"/>
    <property type="match status" value="1"/>
</dbReference>
<dbReference type="InterPro" id="IPR000504">
    <property type="entry name" value="RRM_dom"/>
</dbReference>
<dbReference type="Pfam" id="PF00076">
    <property type="entry name" value="RRM_1"/>
    <property type="match status" value="1"/>
</dbReference>